<protein>
    <recommendedName>
        <fullName evidence="7">Thiol:disulfide interchange protein</fullName>
    </recommendedName>
</protein>
<keyword evidence="6" id="KW-0676">Redox-active center</keyword>
<evidence type="ECO:0000256" key="4">
    <source>
        <dbReference type="ARBA" id="ARBA00022764"/>
    </source>
</evidence>
<dbReference type="PANTHER" id="PTHR35891">
    <property type="entry name" value="THIOL:DISULFIDE INTERCHANGE PROTEIN DSBA"/>
    <property type="match status" value="1"/>
</dbReference>
<dbReference type="PROSITE" id="PS00194">
    <property type="entry name" value="THIOREDOXIN_1"/>
    <property type="match status" value="1"/>
</dbReference>
<dbReference type="RefSeq" id="WP_045186502.1">
    <property type="nucleotide sequence ID" value="NZ_CP162607.1"/>
</dbReference>
<keyword evidence="3 9" id="KW-0732">Signal</keyword>
<dbReference type="GO" id="GO:0042597">
    <property type="term" value="C:periplasmic space"/>
    <property type="evidence" value="ECO:0007669"/>
    <property type="project" value="UniProtKB-SubCell"/>
</dbReference>
<keyword evidence="5 7" id="KW-1015">Disulfide bond</keyword>
<dbReference type="EMBL" id="CP162607">
    <property type="protein sequence ID" value="XDK36454.1"/>
    <property type="molecule type" value="Genomic_DNA"/>
</dbReference>
<dbReference type="PIRSF" id="PIRSF001488">
    <property type="entry name" value="Tdi_protein"/>
    <property type="match status" value="1"/>
</dbReference>
<dbReference type="InterPro" id="IPR036249">
    <property type="entry name" value="Thioredoxin-like_sf"/>
</dbReference>
<gene>
    <name evidence="11" type="primary">dsbA</name>
    <name evidence="11" type="ORF">AB4Y39_22530</name>
</gene>
<dbReference type="AlphaFoldDB" id="A0AB39I0Q1"/>
<evidence type="ECO:0000256" key="2">
    <source>
        <dbReference type="ARBA" id="ARBA00005791"/>
    </source>
</evidence>
<dbReference type="CDD" id="cd03019">
    <property type="entry name" value="DsbA_DsbA"/>
    <property type="match status" value="1"/>
</dbReference>
<evidence type="ECO:0000256" key="5">
    <source>
        <dbReference type="ARBA" id="ARBA00023157"/>
    </source>
</evidence>
<comment type="similarity">
    <text evidence="2">Belongs to the thioredoxin family. DsbA subfamily.</text>
</comment>
<evidence type="ECO:0000259" key="10">
    <source>
        <dbReference type="PROSITE" id="PS51352"/>
    </source>
</evidence>
<sequence length="216" mass="23494">MRNLILSATLVAASVFGMTAQAAQPIGAAEPIEAGKQYAELSNPVPVSVPGKIEVVELFWYGCPHCYSFEPVVNPWAEQLPEDVNFKRIPAMFGGPWDAHGQMFLTLEAMGVEHKVHAAVFEAIQVQRKKLTDPEEMADFLATQGVDKGKFLATFNSFAIKGQVQKAKELSKKYEITGVPSMVVNGKYRFDLGTAQGPAGVLNVADQLIAKERAAK</sequence>
<dbReference type="InterPro" id="IPR017937">
    <property type="entry name" value="Thioredoxin_CS"/>
</dbReference>
<dbReference type="Gene3D" id="3.40.30.10">
    <property type="entry name" value="Glutaredoxin"/>
    <property type="match status" value="1"/>
</dbReference>
<dbReference type="InterPro" id="IPR001853">
    <property type="entry name" value="DSBA-like_thioredoxin_dom"/>
</dbReference>
<feature type="domain" description="Thioredoxin" evidence="10">
    <location>
        <begin position="18"/>
        <end position="210"/>
    </location>
</feature>
<evidence type="ECO:0000256" key="6">
    <source>
        <dbReference type="ARBA" id="ARBA00023284"/>
    </source>
</evidence>
<dbReference type="Pfam" id="PF01323">
    <property type="entry name" value="DSBA"/>
    <property type="match status" value="1"/>
</dbReference>
<evidence type="ECO:0000256" key="1">
    <source>
        <dbReference type="ARBA" id="ARBA00004418"/>
    </source>
</evidence>
<evidence type="ECO:0000313" key="11">
    <source>
        <dbReference type="EMBL" id="XDK36454.1"/>
    </source>
</evidence>
<dbReference type="InterPro" id="IPR050824">
    <property type="entry name" value="Thiol_disulfide_DsbA"/>
</dbReference>
<reference evidence="11" key="1">
    <citation type="submission" date="2024-07" db="EMBL/GenBank/DDBJ databases">
        <title>Identification and characteristics of a novel species of coltsfoot's symbiotic bacteria.</title>
        <authorList>
            <person name="Juszczyk A."/>
            <person name="Jasielczuk I."/>
            <person name="Gurgul A."/>
            <person name="Rogala M."/>
            <person name="Kowalczyk A."/>
            <person name="Szmatola T."/>
            <person name="Kosecka-Strojek M."/>
            <person name="Arent Z."/>
            <person name="Latowski D."/>
        </authorList>
    </citation>
    <scope>NUCLEOTIDE SEQUENCE</scope>
    <source>
        <strain evidence="11">Hg7Tf</strain>
    </source>
</reference>
<evidence type="ECO:0000256" key="3">
    <source>
        <dbReference type="ARBA" id="ARBA00022729"/>
    </source>
</evidence>
<evidence type="ECO:0000256" key="9">
    <source>
        <dbReference type="SAM" id="SignalP"/>
    </source>
</evidence>
<keyword evidence="4 7" id="KW-0574">Periplasm</keyword>
<dbReference type="InterPro" id="IPR013766">
    <property type="entry name" value="Thioredoxin_domain"/>
</dbReference>
<feature type="signal peptide" evidence="9">
    <location>
        <begin position="1"/>
        <end position="22"/>
    </location>
</feature>
<accession>A0AB39I0Q1</accession>
<dbReference type="InterPro" id="IPR023205">
    <property type="entry name" value="DsbA/DsbL"/>
</dbReference>
<dbReference type="PANTHER" id="PTHR35891:SF2">
    <property type="entry name" value="THIOL:DISULFIDE INTERCHANGE PROTEIN DSBA"/>
    <property type="match status" value="1"/>
</dbReference>
<evidence type="ECO:0000256" key="8">
    <source>
        <dbReference type="PIRSR" id="PIRSR001488-1"/>
    </source>
</evidence>
<dbReference type="GO" id="GO:0015036">
    <property type="term" value="F:disulfide oxidoreductase activity"/>
    <property type="evidence" value="ECO:0007669"/>
    <property type="project" value="UniProtKB-ARBA"/>
</dbReference>
<comment type="subcellular location">
    <subcellularLocation>
        <location evidence="1 7">Periplasm</location>
    </subcellularLocation>
</comment>
<name>A0AB39I0Q1_9PSED</name>
<feature type="disulfide bond" description="Redox-active" evidence="8">
    <location>
        <begin position="63"/>
        <end position="66"/>
    </location>
</feature>
<dbReference type="PROSITE" id="PS51352">
    <property type="entry name" value="THIOREDOXIN_2"/>
    <property type="match status" value="1"/>
</dbReference>
<proteinExistence type="inferred from homology"/>
<dbReference type="SUPFAM" id="SSF52833">
    <property type="entry name" value="Thioredoxin-like"/>
    <property type="match status" value="1"/>
</dbReference>
<feature type="chain" id="PRO_5044259450" description="Thiol:disulfide interchange protein" evidence="9">
    <location>
        <begin position="23"/>
        <end position="216"/>
    </location>
</feature>
<organism evidence="11">
    <name type="scientific">Pseudomonas sp. Hg7Tf</name>
    <dbReference type="NCBI Taxonomy" id="3236988"/>
    <lineage>
        <taxon>Bacteria</taxon>
        <taxon>Pseudomonadati</taxon>
        <taxon>Pseudomonadota</taxon>
        <taxon>Gammaproteobacteria</taxon>
        <taxon>Pseudomonadales</taxon>
        <taxon>Pseudomonadaceae</taxon>
        <taxon>Pseudomonas</taxon>
    </lineage>
</organism>
<evidence type="ECO:0000256" key="7">
    <source>
        <dbReference type="PIRNR" id="PIRNR001488"/>
    </source>
</evidence>